<dbReference type="SUPFAM" id="SSF47413">
    <property type="entry name" value="lambda repressor-like DNA-binding domains"/>
    <property type="match status" value="1"/>
</dbReference>
<gene>
    <name evidence="1" type="ORF">H9Y04_24580</name>
</gene>
<keyword evidence="1" id="KW-0238">DNA-binding</keyword>
<proteinExistence type="predicted"/>
<evidence type="ECO:0000313" key="1">
    <source>
        <dbReference type="EMBL" id="MBC9715724.1"/>
    </source>
</evidence>
<reference evidence="1 2" key="1">
    <citation type="submission" date="2020-08" db="EMBL/GenBank/DDBJ databases">
        <title>Genemic of Streptomyces polyaspartic.</title>
        <authorList>
            <person name="Liu W."/>
        </authorList>
    </citation>
    <scope>NUCLEOTIDE SEQUENCE [LARGE SCALE GENOMIC DNA]</scope>
    <source>
        <strain evidence="1 2">TRM66268-LWL</strain>
    </source>
</reference>
<dbReference type="Proteomes" id="UP000642284">
    <property type="component" value="Unassembled WGS sequence"/>
</dbReference>
<organism evidence="1 2">
    <name type="scientific">Streptomyces polyasparticus</name>
    <dbReference type="NCBI Taxonomy" id="2767826"/>
    <lineage>
        <taxon>Bacteria</taxon>
        <taxon>Bacillati</taxon>
        <taxon>Actinomycetota</taxon>
        <taxon>Actinomycetes</taxon>
        <taxon>Kitasatosporales</taxon>
        <taxon>Streptomycetaceae</taxon>
        <taxon>Streptomyces</taxon>
    </lineage>
</organism>
<protein>
    <submittedName>
        <fullName evidence="1">DNA-binding protein</fullName>
    </submittedName>
</protein>
<accession>A0ABR7SLA6</accession>
<name>A0ABR7SLA6_9ACTN</name>
<dbReference type="EMBL" id="JACTVJ010000012">
    <property type="protein sequence ID" value="MBC9715724.1"/>
    <property type="molecule type" value="Genomic_DNA"/>
</dbReference>
<sequence>MQASSPARRRLGVPDAVQQEACAKAKELQRAWYGRPLGDIFKDLLHDLRLNQVRLAGVLGLSAPMLSQLMSGQRAKIGNPVVMQRLSALQALASQAARGTLGPADIAAKMDEIKLLQDSAVLSARPSMSADSTPSASDVATARRVVREVQGLLREVADAGDLLAAAAALEATHPQLAQFLSVYGAGRTDEALAHYLGHQNT</sequence>
<dbReference type="InterPro" id="IPR010982">
    <property type="entry name" value="Lambda_DNA-bd_dom_sf"/>
</dbReference>
<dbReference type="GO" id="GO:0003677">
    <property type="term" value="F:DNA binding"/>
    <property type="evidence" value="ECO:0007669"/>
    <property type="project" value="UniProtKB-KW"/>
</dbReference>
<keyword evidence="2" id="KW-1185">Reference proteome</keyword>
<comment type="caution">
    <text evidence="1">The sequence shown here is derived from an EMBL/GenBank/DDBJ whole genome shotgun (WGS) entry which is preliminary data.</text>
</comment>
<evidence type="ECO:0000313" key="2">
    <source>
        <dbReference type="Proteomes" id="UP000642284"/>
    </source>
</evidence>